<reference evidence="1 2" key="1">
    <citation type="journal article" date="2013" name="Genome Announc.">
        <title>Genome Sequence of Sporolactobacillus laevolacticus DSM442, an Efficient Polymer-Grade D-Lactate Producer from Agricultural Waste Cottonseed as a Nitrogen Source.</title>
        <authorList>
            <person name="Wang H."/>
            <person name="Wang L."/>
            <person name="Ju J."/>
            <person name="Yu B."/>
            <person name="Ma Y."/>
        </authorList>
    </citation>
    <scope>NUCLEOTIDE SEQUENCE [LARGE SCALE GENOMIC DNA]</scope>
    <source>
        <strain evidence="1 2">DSM 442</strain>
    </source>
</reference>
<proteinExistence type="predicted"/>
<name>V6IVM1_9BACL</name>
<keyword evidence="2" id="KW-1185">Reference proteome</keyword>
<dbReference type="AlphaFoldDB" id="V6IVM1"/>
<comment type="caution">
    <text evidence="1">The sequence shown here is derived from an EMBL/GenBank/DDBJ whole genome shotgun (WGS) entry which is preliminary data.</text>
</comment>
<organism evidence="1 2">
    <name type="scientific">Sporolactobacillus laevolacticus DSM 442</name>
    <dbReference type="NCBI Taxonomy" id="1395513"/>
    <lineage>
        <taxon>Bacteria</taxon>
        <taxon>Bacillati</taxon>
        <taxon>Bacillota</taxon>
        <taxon>Bacilli</taxon>
        <taxon>Bacillales</taxon>
        <taxon>Sporolactobacillaceae</taxon>
        <taxon>Sporolactobacillus</taxon>
    </lineage>
</organism>
<dbReference type="Proteomes" id="UP000018296">
    <property type="component" value="Unassembled WGS sequence"/>
</dbReference>
<dbReference type="PATRIC" id="fig|1395513.3.peg.2604"/>
<dbReference type="EMBL" id="AWTC01000013">
    <property type="protein sequence ID" value="EST11283.1"/>
    <property type="molecule type" value="Genomic_DNA"/>
</dbReference>
<dbReference type="RefSeq" id="WP_023510807.1">
    <property type="nucleotide sequence ID" value="NZ_AWTC01000013.1"/>
</dbReference>
<dbReference type="STRING" id="1395513.P343_12835"/>
<evidence type="ECO:0000313" key="1">
    <source>
        <dbReference type="EMBL" id="EST11283.1"/>
    </source>
</evidence>
<gene>
    <name evidence="1" type="ORF">P343_12835</name>
</gene>
<evidence type="ECO:0000313" key="2">
    <source>
        <dbReference type="Proteomes" id="UP000018296"/>
    </source>
</evidence>
<protein>
    <submittedName>
        <fullName evidence="1">Uncharacterized protein</fullName>
    </submittedName>
</protein>
<sequence length="94" mass="10622">MNTFTEQAKDRVAMLDYGKLKTELDCIDILDAQTSLDLALGKFEDAIEHAIEKVASLRRINQLALNKDLSDRVMTAKQYLSVISTINKGDHPWN</sequence>
<accession>V6IVM1</accession>